<protein>
    <recommendedName>
        <fullName evidence="5">RING-type domain-containing protein</fullName>
    </recommendedName>
</protein>
<dbReference type="Pfam" id="PF13639">
    <property type="entry name" value="zf-RING_2"/>
    <property type="match status" value="1"/>
</dbReference>
<accession>A0A9J5Z5N4</accession>
<gene>
    <name evidence="6" type="ORF">H5410_019458</name>
</gene>
<keyword evidence="3" id="KW-0862">Zinc</keyword>
<dbReference type="InterPro" id="IPR013083">
    <property type="entry name" value="Znf_RING/FYVE/PHD"/>
</dbReference>
<dbReference type="EMBL" id="JACXVP010000004">
    <property type="protein sequence ID" value="KAG5608177.1"/>
    <property type="molecule type" value="Genomic_DNA"/>
</dbReference>
<dbReference type="GO" id="GO:0061630">
    <property type="term" value="F:ubiquitin protein ligase activity"/>
    <property type="evidence" value="ECO:0007669"/>
    <property type="project" value="TreeGrafter"/>
</dbReference>
<dbReference type="InterPro" id="IPR001841">
    <property type="entry name" value="Znf_RING"/>
</dbReference>
<dbReference type="PANTHER" id="PTHR45969:SF55">
    <property type="entry name" value="OS07G0686300 PROTEIN"/>
    <property type="match status" value="1"/>
</dbReference>
<dbReference type="SUPFAM" id="SSF57850">
    <property type="entry name" value="RING/U-box"/>
    <property type="match status" value="1"/>
</dbReference>
<dbReference type="AlphaFoldDB" id="A0A9J5Z5N4"/>
<evidence type="ECO:0000313" key="7">
    <source>
        <dbReference type="Proteomes" id="UP000824120"/>
    </source>
</evidence>
<evidence type="ECO:0000256" key="3">
    <source>
        <dbReference type="ARBA" id="ARBA00022833"/>
    </source>
</evidence>
<dbReference type="SMART" id="SM00184">
    <property type="entry name" value="RING"/>
    <property type="match status" value="1"/>
</dbReference>
<dbReference type="Gene3D" id="3.30.40.10">
    <property type="entry name" value="Zinc/RING finger domain, C3HC4 (zinc finger)"/>
    <property type="match status" value="1"/>
</dbReference>
<comment type="caution">
    <text evidence="6">The sequence shown here is derived from an EMBL/GenBank/DDBJ whole genome shotgun (WGS) entry which is preliminary data.</text>
</comment>
<keyword evidence="7" id="KW-1185">Reference proteome</keyword>
<organism evidence="6 7">
    <name type="scientific">Solanum commersonii</name>
    <name type="common">Commerson's wild potato</name>
    <name type="synonym">Commerson's nightshade</name>
    <dbReference type="NCBI Taxonomy" id="4109"/>
    <lineage>
        <taxon>Eukaryota</taxon>
        <taxon>Viridiplantae</taxon>
        <taxon>Streptophyta</taxon>
        <taxon>Embryophyta</taxon>
        <taxon>Tracheophyta</taxon>
        <taxon>Spermatophyta</taxon>
        <taxon>Magnoliopsida</taxon>
        <taxon>eudicotyledons</taxon>
        <taxon>Gunneridae</taxon>
        <taxon>Pentapetalae</taxon>
        <taxon>asterids</taxon>
        <taxon>lamiids</taxon>
        <taxon>Solanales</taxon>
        <taxon>Solanaceae</taxon>
        <taxon>Solanoideae</taxon>
        <taxon>Solaneae</taxon>
        <taxon>Solanum</taxon>
    </lineage>
</organism>
<keyword evidence="1" id="KW-0479">Metal-binding</keyword>
<dbReference type="PROSITE" id="PS50089">
    <property type="entry name" value="ZF_RING_2"/>
    <property type="match status" value="1"/>
</dbReference>
<proteinExistence type="predicted"/>
<evidence type="ECO:0000259" key="5">
    <source>
        <dbReference type="PROSITE" id="PS50089"/>
    </source>
</evidence>
<dbReference type="OrthoDB" id="9984778at2759"/>
<name>A0A9J5Z5N4_SOLCO</name>
<feature type="domain" description="RING-type" evidence="5">
    <location>
        <begin position="79"/>
        <end position="121"/>
    </location>
</feature>
<sequence>MSSRSKLLFNYIVYITSQLKWTLNYLLLQSFFSHPTYNFIVSDINNIIIPRDELNVRHFREEEVESSSSLSLSLSSVECAVCLCKIEDGEEVRELKCEHLFHKVCLDRWMGCGRKTCPLCRNYLKSPAVYSEINQEVIVLDLFSRKSRRNRCEWWLR</sequence>
<dbReference type="GO" id="GO:0008270">
    <property type="term" value="F:zinc ion binding"/>
    <property type="evidence" value="ECO:0007669"/>
    <property type="project" value="UniProtKB-KW"/>
</dbReference>
<evidence type="ECO:0000256" key="4">
    <source>
        <dbReference type="PROSITE-ProRule" id="PRU00175"/>
    </source>
</evidence>
<keyword evidence="2 4" id="KW-0863">Zinc-finger</keyword>
<dbReference type="PANTHER" id="PTHR45969">
    <property type="entry name" value="RING ZINC FINGER PROTEIN-RELATED"/>
    <property type="match status" value="1"/>
</dbReference>
<dbReference type="GO" id="GO:0016567">
    <property type="term" value="P:protein ubiquitination"/>
    <property type="evidence" value="ECO:0007669"/>
    <property type="project" value="TreeGrafter"/>
</dbReference>
<evidence type="ECO:0000313" key="6">
    <source>
        <dbReference type="EMBL" id="KAG5608177.1"/>
    </source>
</evidence>
<evidence type="ECO:0000256" key="1">
    <source>
        <dbReference type="ARBA" id="ARBA00022723"/>
    </source>
</evidence>
<reference evidence="6 7" key="1">
    <citation type="submission" date="2020-09" db="EMBL/GenBank/DDBJ databases">
        <title>De no assembly of potato wild relative species, Solanum commersonii.</title>
        <authorList>
            <person name="Cho K."/>
        </authorList>
    </citation>
    <scope>NUCLEOTIDE SEQUENCE [LARGE SCALE GENOMIC DNA]</scope>
    <source>
        <strain evidence="6">LZ3.2</strain>
        <tissue evidence="6">Leaf</tissue>
    </source>
</reference>
<dbReference type="Proteomes" id="UP000824120">
    <property type="component" value="Chromosome 4"/>
</dbReference>
<evidence type="ECO:0000256" key="2">
    <source>
        <dbReference type="ARBA" id="ARBA00022771"/>
    </source>
</evidence>